<keyword evidence="1" id="KW-1133">Transmembrane helix</keyword>
<keyword evidence="1" id="KW-0472">Membrane</keyword>
<sequence length="228" mass="26261">MSDAHTKRIISHMNKDHQLALIDYVVVYASIKYDDLIDESVKISKIDTEQLVIEYSLKAAPNEVETFSIYWYDALEDEKVHVGELRDVKAKLISMAKYCARRQGYSHRRLTKITGPSWGGLSSCLLILFLAVNAYNPQIIRSLLGNNAILGKFLNLLPRHIGKAYQKLEAFSGRILAGLLLIHVSEILLITRNMLRRYRTPKRERLAWYAMQFFEGFFVIKRIKSLVA</sequence>
<name>A0A8J5QHS1_9ASCO</name>
<dbReference type="Pfam" id="PF10615">
    <property type="entry name" value="DUF2470"/>
    <property type="match status" value="1"/>
</dbReference>
<evidence type="ECO:0000259" key="2">
    <source>
        <dbReference type="Pfam" id="PF10615"/>
    </source>
</evidence>
<accession>A0A8J5QHS1</accession>
<dbReference type="EMBL" id="JAGSYN010000216">
    <property type="protein sequence ID" value="KAG7661605.1"/>
    <property type="molecule type" value="Genomic_DNA"/>
</dbReference>
<dbReference type="PANTHER" id="PTHR37783:SF1">
    <property type="entry name" value="MEMBRANE PROTEIN, PUTATIVE (AFU_ORTHOLOGUE AFUA_1G04315)-RELATED"/>
    <property type="match status" value="1"/>
</dbReference>
<keyword evidence="1" id="KW-0812">Transmembrane</keyword>
<dbReference type="RefSeq" id="XP_049261838.1">
    <property type="nucleotide sequence ID" value="XM_049408878.1"/>
</dbReference>
<feature type="transmembrane region" description="Helical" evidence="1">
    <location>
        <begin position="118"/>
        <end position="135"/>
    </location>
</feature>
<dbReference type="OrthoDB" id="5553410at2759"/>
<dbReference type="Proteomes" id="UP000694255">
    <property type="component" value="Unassembled WGS sequence"/>
</dbReference>
<proteinExistence type="predicted"/>
<dbReference type="InterPro" id="IPR019595">
    <property type="entry name" value="DUF2470"/>
</dbReference>
<evidence type="ECO:0000313" key="4">
    <source>
        <dbReference type="Proteomes" id="UP000694255"/>
    </source>
</evidence>
<gene>
    <name evidence="3" type="ORF">J8A68_004873</name>
</gene>
<protein>
    <recommendedName>
        <fullName evidence="2">DUF2470 domain-containing protein</fullName>
    </recommendedName>
</protein>
<dbReference type="GeneID" id="73471673"/>
<feature type="transmembrane region" description="Helical" evidence="1">
    <location>
        <begin position="175"/>
        <end position="195"/>
    </location>
</feature>
<dbReference type="AlphaFoldDB" id="A0A8J5QHS1"/>
<organism evidence="3 4">
    <name type="scientific">[Candida] subhashii</name>
    <dbReference type="NCBI Taxonomy" id="561895"/>
    <lineage>
        <taxon>Eukaryota</taxon>
        <taxon>Fungi</taxon>
        <taxon>Dikarya</taxon>
        <taxon>Ascomycota</taxon>
        <taxon>Saccharomycotina</taxon>
        <taxon>Pichiomycetes</taxon>
        <taxon>Debaryomycetaceae</taxon>
        <taxon>Spathaspora</taxon>
    </lineage>
</organism>
<keyword evidence="4" id="KW-1185">Reference proteome</keyword>
<reference evidence="3 4" key="1">
    <citation type="journal article" date="2021" name="DNA Res.">
        <title>Genome analysis of Candida subhashii reveals its hybrid nature and dual mitochondrial genome conformations.</title>
        <authorList>
            <person name="Mixao V."/>
            <person name="Hegedusova E."/>
            <person name="Saus E."/>
            <person name="Pryszcz L.P."/>
            <person name="Cillingova A."/>
            <person name="Nosek J."/>
            <person name="Gabaldon T."/>
        </authorList>
    </citation>
    <scope>NUCLEOTIDE SEQUENCE [LARGE SCALE GENOMIC DNA]</scope>
    <source>
        <strain evidence="3 4">CBS 10753</strain>
    </source>
</reference>
<evidence type="ECO:0000256" key="1">
    <source>
        <dbReference type="SAM" id="Phobius"/>
    </source>
</evidence>
<feature type="domain" description="DUF2470" evidence="2">
    <location>
        <begin position="7"/>
        <end position="95"/>
    </location>
</feature>
<evidence type="ECO:0000313" key="3">
    <source>
        <dbReference type="EMBL" id="KAG7661605.1"/>
    </source>
</evidence>
<comment type="caution">
    <text evidence="3">The sequence shown here is derived from an EMBL/GenBank/DDBJ whole genome shotgun (WGS) entry which is preliminary data.</text>
</comment>
<dbReference type="PANTHER" id="PTHR37783">
    <property type="entry name" value="MEMBRANE PROTEIN, PUTATIVE (AFU_ORTHOLOGUE AFUA_1G04315)-RELATED"/>
    <property type="match status" value="1"/>
</dbReference>